<evidence type="ECO:0000256" key="2">
    <source>
        <dbReference type="SAM" id="Phobius"/>
    </source>
</evidence>
<proteinExistence type="predicted"/>
<feature type="domain" description="SLH" evidence="4">
    <location>
        <begin position="412"/>
        <end position="475"/>
    </location>
</feature>
<keyword evidence="2" id="KW-0812">Transmembrane</keyword>
<feature type="region of interest" description="Disordered" evidence="1">
    <location>
        <begin position="265"/>
        <end position="325"/>
    </location>
</feature>
<evidence type="ECO:0000313" key="5">
    <source>
        <dbReference type="EMBL" id="MBP1963095.1"/>
    </source>
</evidence>
<evidence type="ECO:0000313" key="6">
    <source>
        <dbReference type="Proteomes" id="UP001519344"/>
    </source>
</evidence>
<dbReference type="PROSITE" id="PS51272">
    <property type="entry name" value="SLH"/>
    <property type="match status" value="3"/>
</dbReference>
<dbReference type="Gene3D" id="2.60.40.680">
    <property type="match status" value="1"/>
</dbReference>
<protein>
    <recommendedName>
        <fullName evidence="7">S-layer homology domain-containing protein</fullName>
    </recommendedName>
</protein>
<evidence type="ECO:0008006" key="7">
    <source>
        <dbReference type="Google" id="ProtNLM"/>
    </source>
</evidence>
<dbReference type="SUPFAM" id="SSF49384">
    <property type="entry name" value="Carbohydrate-binding domain"/>
    <property type="match status" value="1"/>
</dbReference>
<evidence type="ECO:0000259" key="3">
    <source>
        <dbReference type="PROSITE" id="PS50853"/>
    </source>
</evidence>
<evidence type="ECO:0000259" key="4">
    <source>
        <dbReference type="PROSITE" id="PS51272"/>
    </source>
</evidence>
<dbReference type="InterPro" id="IPR001119">
    <property type="entry name" value="SLH_dom"/>
</dbReference>
<dbReference type="InterPro" id="IPR003961">
    <property type="entry name" value="FN3_dom"/>
</dbReference>
<dbReference type="SUPFAM" id="SSF49265">
    <property type="entry name" value="Fibronectin type III"/>
    <property type="match status" value="1"/>
</dbReference>
<dbReference type="Pfam" id="PF00041">
    <property type="entry name" value="fn3"/>
    <property type="match status" value="1"/>
</dbReference>
<feature type="domain" description="SLH" evidence="4">
    <location>
        <begin position="476"/>
        <end position="539"/>
    </location>
</feature>
<dbReference type="PANTHER" id="PTHR43308">
    <property type="entry name" value="OUTER MEMBRANE PROTEIN ALPHA-RELATED"/>
    <property type="match status" value="1"/>
</dbReference>
<dbReference type="CDD" id="cd00063">
    <property type="entry name" value="FN3"/>
    <property type="match status" value="1"/>
</dbReference>
<dbReference type="InterPro" id="IPR051465">
    <property type="entry name" value="Cell_Envelope_Struct_Comp"/>
</dbReference>
<dbReference type="PANTHER" id="PTHR43308:SF5">
    <property type="entry name" value="S-LAYER PROTEIN _ PEPTIDOGLYCAN ENDO-BETA-N-ACETYLGLUCOSAMINIDASE"/>
    <property type="match status" value="1"/>
</dbReference>
<sequence length="553" mass="59818">MKRGELISPPSVAEMASYTNKYLKGRITLLVKKLLAFSLTLLLTVFMLPQPFIYANTNTSPSFLLSITKPSISAGENFEVKVEGKQLTDMYAFEVNLSFDTSRLEFRKNDFQSSGFTVGPNVDGNIIQIAYTQQGNTPGQSGDVTLATLPFHAVSQGSAEIVLDSVKLMKRVDSKLVTEFFPVNSKVVASIQNGNEVKIPAVPSGLTATATSTTQINVTWNHSKDATGYDLMVDGVVQTDRSSPFAHTGLAADSTHTYRVRAKNSAGVSEWSSQVSATSQRSSNNNNNNNGNNNNNNNGNNNNNNGNNNNNNGNNNNNNHNNKNNAFNSDIINEFKLVNSISSWVAEAKKADEKVELADIKGHWGKKTIGTFVKLHVIDGYGDGTFHPDGNITRAEFAAIISRVFDINGGANQSVILNDIENHWGKEAIEKLASAGVIAGYGDGTFKPDKTISREEMVIILSRIVDFNNVDKDASKGNFADIARASSYAANHIKDAAEAGIISGKDNALFDPQGNSTRAEALTIVLNALNLNPQVKILLDSLNEVEQHVQGAE</sequence>
<dbReference type="Proteomes" id="UP001519344">
    <property type="component" value="Unassembled WGS sequence"/>
</dbReference>
<keyword evidence="2" id="KW-0472">Membrane</keyword>
<evidence type="ECO:0000256" key="1">
    <source>
        <dbReference type="SAM" id="MobiDB-lite"/>
    </source>
</evidence>
<dbReference type="InterPro" id="IPR036116">
    <property type="entry name" value="FN3_sf"/>
</dbReference>
<feature type="transmembrane region" description="Helical" evidence="2">
    <location>
        <begin position="34"/>
        <end position="54"/>
    </location>
</feature>
<feature type="compositionally biased region" description="Low complexity" evidence="1">
    <location>
        <begin position="272"/>
        <end position="325"/>
    </location>
</feature>
<dbReference type="Pfam" id="PF00395">
    <property type="entry name" value="SLH"/>
    <property type="match status" value="3"/>
</dbReference>
<name>A0ABS4HX80_9BACL</name>
<gene>
    <name evidence="5" type="ORF">J2Z65_002311</name>
</gene>
<dbReference type="CDD" id="cd08547">
    <property type="entry name" value="Type_II_cohesin"/>
    <property type="match status" value="1"/>
</dbReference>
<dbReference type="InterPro" id="IPR013783">
    <property type="entry name" value="Ig-like_fold"/>
</dbReference>
<reference evidence="5 6" key="1">
    <citation type="submission" date="2021-03" db="EMBL/GenBank/DDBJ databases">
        <title>Genomic Encyclopedia of Type Strains, Phase IV (KMG-IV): sequencing the most valuable type-strain genomes for metagenomic binning, comparative biology and taxonomic classification.</title>
        <authorList>
            <person name="Goeker M."/>
        </authorList>
    </citation>
    <scope>NUCLEOTIDE SEQUENCE [LARGE SCALE GENOMIC DNA]</scope>
    <source>
        <strain evidence="5 6">DSM 24950</strain>
    </source>
</reference>
<dbReference type="EMBL" id="JAGGKV010000005">
    <property type="protein sequence ID" value="MBP1963095.1"/>
    <property type="molecule type" value="Genomic_DNA"/>
</dbReference>
<dbReference type="RefSeq" id="WP_167066515.1">
    <property type="nucleotide sequence ID" value="NZ_JAAOZR010000045.1"/>
</dbReference>
<dbReference type="PROSITE" id="PS50853">
    <property type="entry name" value="FN3"/>
    <property type="match status" value="1"/>
</dbReference>
<keyword evidence="2" id="KW-1133">Transmembrane helix</keyword>
<dbReference type="SMART" id="SM00060">
    <property type="entry name" value="FN3"/>
    <property type="match status" value="1"/>
</dbReference>
<keyword evidence="6" id="KW-1185">Reference proteome</keyword>
<dbReference type="Gene3D" id="2.60.40.10">
    <property type="entry name" value="Immunoglobulins"/>
    <property type="match status" value="1"/>
</dbReference>
<feature type="domain" description="SLH" evidence="4">
    <location>
        <begin position="352"/>
        <end position="411"/>
    </location>
</feature>
<accession>A0ABS4HX80</accession>
<dbReference type="InterPro" id="IPR008965">
    <property type="entry name" value="CBM2/CBM3_carb-bd_dom_sf"/>
</dbReference>
<feature type="domain" description="Fibronectin type-III" evidence="3">
    <location>
        <begin position="202"/>
        <end position="282"/>
    </location>
</feature>
<organism evidence="5 6">
    <name type="scientific">Paenibacillus aceris</name>
    <dbReference type="NCBI Taxonomy" id="869555"/>
    <lineage>
        <taxon>Bacteria</taxon>
        <taxon>Bacillati</taxon>
        <taxon>Bacillota</taxon>
        <taxon>Bacilli</taxon>
        <taxon>Bacillales</taxon>
        <taxon>Paenibacillaceae</taxon>
        <taxon>Paenibacillus</taxon>
    </lineage>
</organism>
<comment type="caution">
    <text evidence="5">The sequence shown here is derived from an EMBL/GenBank/DDBJ whole genome shotgun (WGS) entry which is preliminary data.</text>
</comment>